<dbReference type="InterPro" id="IPR007694">
    <property type="entry name" value="DNA_helicase_DnaB-like_C"/>
</dbReference>
<gene>
    <name evidence="6" type="ORF">BdWA1_000359</name>
</gene>
<dbReference type="SMART" id="SM00482">
    <property type="entry name" value="POLAc"/>
    <property type="match status" value="1"/>
</dbReference>
<dbReference type="PANTHER" id="PTHR12873:SF0">
    <property type="entry name" value="TWINKLE MTDNA HELICASE"/>
    <property type="match status" value="1"/>
</dbReference>
<dbReference type="InterPro" id="IPR002562">
    <property type="entry name" value="3'-5'_exonuclease_dom"/>
</dbReference>
<evidence type="ECO:0000256" key="1">
    <source>
        <dbReference type="SAM" id="Coils"/>
    </source>
</evidence>
<dbReference type="SUPFAM" id="SSF56672">
    <property type="entry name" value="DNA/RNA polymerases"/>
    <property type="match status" value="1"/>
</dbReference>
<keyword evidence="3" id="KW-0472">Membrane</keyword>
<feature type="compositionally biased region" description="Polar residues" evidence="2">
    <location>
        <begin position="902"/>
        <end position="927"/>
    </location>
</feature>
<dbReference type="Gene3D" id="3.30.70.370">
    <property type="match status" value="1"/>
</dbReference>
<dbReference type="PANTHER" id="PTHR12873">
    <property type="entry name" value="T7-LIKE MITOCHONDRIAL DNA HELICASE"/>
    <property type="match status" value="1"/>
</dbReference>
<dbReference type="GO" id="GO:0005524">
    <property type="term" value="F:ATP binding"/>
    <property type="evidence" value="ECO:0007669"/>
    <property type="project" value="InterPro"/>
</dbReference>
<keyword evidence="7" id="KW-1185">Reference proteome</keyword>
<keyword evidence="3" id="KW-1133">Transmembrane helix</keyword>
<dbReference type="Gene3D" id="3.40.1360.10">
    <property type="match status" value="1"/>
</dbReference>
<feature type="compositionally biased region" description="Low complexity" evidence="2">
    <location>
        <begin position="881"/>
        <end position="895"/>
    </location>
</feature>
<feature type="coiled-coil region" evidence="1">
    <location>
        <begin position="1304"/>
        <end position="1331"/>
    </location>
</feature>
<dbReference type="InterPro" id="IPR001098">
    <property type="entry name" value="DNA-dir_DNA_pol_A_palm_dom"/>
</dbReference>
<dbReference type="PROSITE" id="PS51199">
    <property type="entry name" value="SF4_HELICASE"/>
    <property type="match status" value="1"/>
</dbReference>
<organism evidence="6 7">
    <name type="scientific">Babesia duncani</name>
    <dbReference type="NCBI Taxonomy" id="323732"/>
    <lineage>
        <taxon>Eukaryota</taxon>
        <taxon>Sar</taxon>
        <taxon>Alveolata</taxon>
        <taxon>Apicomplexa</taxon>
        <taxon>Aconoidasida</taxon>
        <taxon>Piroplasmida</taxon>
        <taxon>Babesiidae</taxon>
        <taxon>Babesia</taxon>
    </lineage>
</organism>
<keyword evidence="1" id="KW-0175">Coiled coil</keyword>
<dbReference type="GO" id="GO:0008408">
    <property type="term" value="F:3'-5' exonuclease activity"/>
    <property type="evidence" value="ECO:0007669"/>
    <property type="project" value="InterPro"/>
</dbReference>
<dbReference type="GeneID" id="94334657"/>
<evidence type="ECO:0000259" key="4">
    <source>
        <dbReference type="PROSITE" id="PS50880"/>
    </source>
</evidence>
<dbReference type="Gene3D" id="1.10.150.20">
    <property type="entry name" value="5' to 3' exonuclease, C-terminal subdomain"/>
    <property type="match status" value="1"/>
</dbReference>
<name>A0AAD9PM15_9APIC</name>
<dbReference type="InterPro" id="IPR043502">
    <property type="entry name" value="DNA/RNA_pol_sf"/>
</dbReference>
<dbReference type="InterPro" id="IPR006171">
    <property type="entry name" value="TOPRIM_dom"/>
</dbReference>
<feature type="domain" description="SF4 helicase" evidence="5">
    <location>
        <begin position="600"/>
        <end position="848"/>
    </location>
</feature>
<dbReference type="SUPFAM" id="SSF56731">
    <property type="entry name" value="DNA primase core"/>
    <property type="match status" value="1"/>
</dbReference>
<dbReference type="RefSeq" id="XP_067804202.1">
    <property type="nucleotide sequence ID" value="XM_067945411.1"/>
</dbReference>
<dbReference type="PRINTS" id="PR00868">
    <property type="entry name" value="DNAPOLI"/>
</dbReference>
<dbReference type="Pfam" id="PF00476">
    <property type="entry name" value="DNA_pol_A"/>
    <property type="match status" value="1"/>
</dbReference>
<accession>A0AAD9PM15</accession>
<feature type="domain" description="Toprim" evidence="4">
    <location>
        <begin position="464"/>
        <end position="543"/>
    </location>
</feature>
<evidence type="ECO:0000256" key="2">
    <source>
        <dbReference type="SAM" id="MobiDB-lite"/>
    </source>
</evidence>
<dbReference type="KEGG" id="bdw:94334657"/>
<dbReference type="Gene3D" id="3.40.50.300">
    <property type="entry name" value="P-loop containing nucleotide triphosphate hydrolases"/>
    <property type="match status" value="1"/>
</dbReference>
<dbReference type="Pfam" id="PF01612">
    <property type="entry name" value="DNA_pol_A_exo1"/>
    <property type="match status" value="1"/>
</dbReference>
<comment type="caution">
    <text evidence="6">The sequence shown here is derived from an EMBL/GenBank/DDBJ whole genome shotgun (WGS) entry which is preliminary data.</text>
</comment>
<dbReference type="EMBL" id="JALLKP010000001">
    <property type="protein sequence ID" value="KAK2197360.1"/>
    <property type="molecule type" value="Genomic_DNA"/>
</dbReference>
<dbReference type="InterPro" id="IPR034154">
    <property type="entry name" value="TOPRIM_DnaG/twinkle"/>
</dbReference>
<protein>
    <submittedName>
        <fullName evidence="6">Bifunctional Archaeal primase DnaG-twinkle</fullName>
    </submittedName>
</protein>
<evidence type="ECO:0000256" key="3">
    <source>
        <dbReference type="SAM" id="Phobius"/>
    </source>
</evidence>
<dbReference type="GO" id="GO:0043139">
    <property type="term" value="F:5'-3' DNA helicase activity"/>
    <property type="evidence" value="ECO:0007669"/>
    <property type="project" value="InterPro"/>
</dbReference>
<dbReference type="InterPro" id="IPR002298">
    <property type="entry name" value="DNA_polymerase_A"/>
</dbReference>
<dbReference type="Proteomes" id="UP001214638">
    <property type="component" value="Unassembled WGS sequence"/>
</dbReference>
<proteinExistence type="predicted"/>
<dbReference type="GO" id="GO:0003887">
    <property type="term" value="F:DNA-directed DNA polymerase activity"/>
    <property type="evidence" value="ECO:0007669"/>
    <property type="project" value="InterPro"/>
</dbReference>
<dbReference type="GO" id="GO:0003697">
    <property type="term" value="F:single-stranded DNA binding"/>
    <property type="evidence" value="ECO:0007669"/>
    <property type="project" value="InterPro"/>
</dbReference>
<dbReference type="InterPro" id="IPR027417">
    <property type="entry name" value="P-loop_NTPase"/>
</dbReference>
<dbReference type="CDD" id="cd08639">
    <property type="entry name" value="DNA_pol_A_Aquificae_like"/>
    <property type="match status" value="1"/>
</dbReference>
<evidence type="ECO:0000313" key="7">
    <source>
        <dbReference type="Proteomes" id="UP001214638"/>
    </source>
</evidence>
<keyword evidence="3" id="KW-0812">Transmembrane</keyword>
<dbReference type="SUPFAM" id="SSF52540">
    <property type="entry name" value="P-loop containing nucleoside triphosphate hydrolases"/>
    <property type="match status" value="1"/>
</dbReference>
<dbReference type="Gene3D" id="1.20.1060.10">
    <property type="entry name" value="Taq DNA Polymerase, Chain T, domain 4"/>
    <property type="match status" value="1"/>
</dbReference>
<sequence>MEGYFGYPVKDARRWNSTYSSSVCAVNHLKMIIGFRNPGFLMHSLFFVCLAAYYFYSPCEALSLRDTARFHFENILSLNKVGHGYLIRSNKDECYNKVNNGSLYRPSMMIGDLNSLNNFLKLLRLRSKGTSAAIIRKHRRNNDATISNVSRFPIKNDSSESIAFIGTIGNACNVNVLNSSQLKNGNNAVIDTAEAASKHFAYQDYYNYQEQPSYAKVVSVPSPVNDYNTFVSHHYRITSGEIIDYLKRKKIEYLENPLKLTLKFCPFCPPHKFKSDNLYKHEIFKNSGNSFCHRCGYKGSLFDFKAAMGDLPGGLIEEAMGQSYSGNFFASPGTHQQQVMEPPITMVNITQYEMNLYHNDKYRDVLKYLTETRGLTLETLKKYRVGAGEFSFTGSSKETELCVVFPWLMVRTKGNDAPITVNRIKVRSIYDKSKMKLLPRGGSWGMFGEHLLAENGGEGNGDNKEVVITEGEFDAMIVNQATGKTTLSLPNGSNSLPVALLPRLESLDSIYLWMDFDAAGQGGIEHFANKLGILRTKIVRDITEKLKTDKHAQHLKDANECFLNGMDLNKFLENASPLSHSQILNFSDLRQSVFDELSNPKATCGIESLTLPGLSTLLKGHRRGELTVWTGATGSGKTTILSQLSLDYCVQGISTLWGSFEINNVRLIKTMLRQFSGKNLENSLDEFNYYADKFSELPLRFMKFHGSTSIDQVIDAMDYAVYVHDVRHIIIDNLQFMLSGQNGKVGEVWELQNTAIEKFRRFATHKNVHVSLVVHPRKEADGSPLGLSSVFGTVKSTQEADNVLILQNVAGENRCIDVKKNRFAGNLGRITFRFDPISLTAEELKVTELVTNIKENDENLTRTNTAHKIRPPSPSNANGLVQSPSSVNSTSSMVSTREDSRAMSTFRLNSVANDQLENPVTETSAEQQPVKKKRKSSKEDEEKGPEEMIIMRGVAISRSSSIKEFREFIKANGLGDTIKTAGRGILKGELYDKIKASVPPSSVITPNGMVATTENVAERIHYDFGVSTIKPYLKLKDMDVEIRTDYDHFVDKVMKRATNTALINESLGLHPTETGIVNLPVYFEANDTCDQLISKGIIYVKDEELLQRIQPLFENPRIVSIDTETTGLNFRSDRIRLIQLATPNQPSVIIDVHKLPIELVQKCQWLKELLTSESIVKIFHNGKFDINFLNQNGFQVKAPIFDTMIAAKLLSASRFNWSCKLANVVDRYYNLELDKSQQFSDWTLDPLFEEQILYASRDAAVLLPLYVILTEKLKQDKLDTIAQIEFNCIPAVCCMETYGIKVDMEKMKSLQDKLNIELEEATRKLAESLNVANDPNFNFNSQRQLLKALQALGVKDKNKRTLIQDTAEATLSRNAQHPAVAALREYRKTNKAVTAFTLKIPNHIHVDTGRIYPNFNQIGADSGRFSCDNPNLQQIPRDKKFRECFVAGKGNKLVIADFSQIELRIAADLAKDERMIQAYKRGDDLHSLTASLIKRKPMDSVTKEERQLAKAVNFGLIFGMSLTGFRAYAEIGYNVKLTEKEAREIYNSFFQSFSGIARWHERNKETRPTTVRTLGNRLSIFESFSFCRSLNYPVQGTSADITKESMAQLVKRVHEVDGKIVMCIHDEIILEVPQQRADAALEMLIDVMQRAGNKFLKYVPCVAVGSIGDSWAEK</sequence>
<evidence type="ECO:0000313" key="6">
    <source>
        <dbReference type="EMBL" id="KAK2197360.1"/>
    </source>
</evidence>
<evidence type="ECO:0000259" key="5">
    <source>
        <dbReference type="PROSITE" id="PS51199"/>
    </source>
</evidence>
<dbReference type="InterPro" id="IPR012337">
    <property type="entry name" value="RNaseH-like_sf"/>
</dbReference>
<dbReference type="GO" id="GO:0006261">
    <property type="term" value="P:DNA-templated DNA replication"/>
    <property type="evidence" value="ECO:0007669"/>
    <property type="project" value="InterPro"/>
</dbReference>
<dbReference type="SMART" id="SM00474">
    <property type="entry name" value="35EXOc"/>
    <property type="match status" value="1"/>
</dbReference>
<reference evidence="6" key="1">
    <citation type="journal article" date="2023" name="Nat. Microbiol.">
        <title>Babesia duncani multi-omics identifies virulence factors and drug targets.</title>
        <authorList>
            <person name="Singh P."/>
            <person name="Lonardi S."/>
            <person name="Liang Q."/>
            <person name="Vydyam P."/>
            <person name="Khabirova E."/>
            <person name="Fang T."/>
            <person name="Gihaz S."/>
            <person name="Thekkiniath J."/>
            <person name="Munshi M."/>
            <person name="Abel S."/>
            <person name="Ciampossin L."/>
            <person name="Batugedara G."/>
            <person name="Gupta M."/>
            <person name="Lu X.M."/>
            <person name="Lenz T."/>
            <person name="Chakravarty S."/>
            <person name="Cornillot E."/>
            <person name="Hu Y."/>
            <person name="Ma W."/>
            <person name="Gonzalez L.M."/>
            <person name="Sanchez S."/>
            <person name="Estrada K."/>
            <person name="Sanchez-Flores A."/>
            <person name="Montero E."/>
            <person name="Harb O.S."/>
            <person name="Le Roch K.G."/>
            <person name="Mamoun C.B."/>
        </authorList>
    </citation>
    <scope>NUCLEOTIDE SEQUENCE</scope>
    <source>
        <strain evidence="6">WA1</strain>
    </source>
</reference>
<dbReference type="InterPro" id="IPR027032">
    <property type="entry name" value="Twinkle-like"/>
</dbReference>
<feature type="region of interest" description="Disordered" evidence="2">
    <location>
        <begin position="860"/>
        <end position="945"/>
    </location>
</feature>
<dbReference type="InterPro" id="IPR036397">
    <property type="entry name" value="RNaseH_sf"/>
</dbReference>
<dbReference type="PROSITE" id="PS50880">
    <property type="entry name" value="TOPRIM"/>
    <property type="match status" value="1"/>
</dbReference>
<dbReference type="CDD" id="cd01122">
    <property type="entry name" value="Twinkle_C"/>
    <property type="match status" value="1"/>
</dbReference>
<feature type="transmembrane region" description="Helical" evidence="3">
    <location>
        <begin position="39"/>
        <end position="56"/>
    </location>
</feature>
<dbReference type="Pfam" id="PF13481">
    <property type="entry name" value="AAA_25"/>
    <property type="match status" value="1"/>
</dbReference>
<dbReference type="CDD" id="cd06142">
    <property type="entry name" value="RNaseD_exo"/>
    <property type="match status" value="1"/>
</dbReference>
<dbReference type="CDD" id="cd01029">
    <property type="entry name" value="TOPRIM_primases"/>
    <property type="match status" value="1"/>
</dbReference>
<dbReference type="SUPFAM" id="SSF53098">
    <property type="entry name" value="Ribonuclease H-like"/>
    <property type="match status" value="1"/>
</dbReference>
<dbReference type="Gene3D" id="3.30.420.10">
    <property type="entry name" value="Ribonuclease H-like superfamily/Ribonuclease H"/>
    <property type="match status" value="1"/>
</dbReference>